<name>A0A0G4MCB3_VERLO</name>
<organism evidence="7 8">
    <name type="scientific">Verticillium longisporum</name>
    <name type="common">Verticillium dahliae var. longisporum</name>
    <dbReference type="NCBI Taxonomy" id="100787"/>
    <lineage>
        <taxon>Eukaryota</taxon>
        <taxon>Fungi</taxon>
        <taxon>Dikarya</taxon>
        <taxon>Ascomycota</taxon>
        <taxon>Pezizomycotina</taxon>
        <taxon>Sordariomycetes</taxon>
        <taxon>Hypocreomycetidae</taxon>
        <taxon>Glomerellales</taxon>
        <taxon>Plectosphaerellaceae</taxon>
        <taxon>Verticillium</taxon>
    </lineage>
</organism>
<keyword evidence="2" id="KW-0479">Metal-binding</keyword>
<feature type="transmembrane region" description="Helical" evidence="5">
    <location>
        <begin position="360"/>
        <end position="380"/>
    </location>
</feature>
<dbReference type="SUPFAM" id="SSF81383">
    <property type="entry name" value="F-box domain"/>
    <property type="match status" value="1"/>
</dbReference>
<proteinExistence type="inferred from homology"/>
<dbReference type="GO" id="GO:0016705">
    <property type="term" value="F:oxidoreductase activity, acting on paired donors, with incorporation or reduction of molecular oxygen"/>
    <property type="evidence" value="ECO:0007669"/>
    <property type="project" value="InterPro"/>
</dbReference>
<feature type="transmembrane region" description="Helical" evidence="5">
    <location>
        <begin position="537"/>
        <end position="559"/>
    </location>
</feature>
<keyword evidence="3" id="KW-0560">Oxidoreductase</keyword>
<dbReference type="GO" id="GO:0020037">
    <property type="term" value="F:heme binding"/>
    <property type="evidence" value="ECO:0007669"/>
    <property type="project" value="InterPro"/>
</dbReference>
<dbReference type="EMBL" id="CVQI01024224">
    <property type="protein sequence ID" value="CRK31913.1"/>
    <property type="molecule type" value="Genomic_DNA"/>
</dbReference>
<dbReference type="AlphaFoldDB" id="A0A0G4MCB3"/>
<protein>
    <recommendedName>
        <fullName evidence="6">F-box domain-containing protein</fullName>
    </recommendedName>
</protein>
<feature type="transmembrane region" description="Helical" evidence="5">
    <location>
        <begin position="579"/>
        <end position="606"/>
    </location>
</feature>
<evidence type="ECO:0000313" key="8">
    <source>
        <dbReference type="Proteomes" id="UP000045706"/>
    </source>
</evidence>
<dbReference type="SUPFAM" id="SSF48264">
    <property type="entry name" value="Cytochrome P450"/>
    <property type="match status" value="1"/>
</dbReference>
<dbReference type="InterPro" id="IPR001128">
    <property type="entry name" value="Cyt_P450"/>
</dbReference>
<keyword evidence="5" id="KW-1133">Transmembrane helix</keyword>
<evidence type="ECO:0000313" key="7">
    <source>
        <dbReference type="EMBL" id="CRK31913.1"/>
    </source>
</evidence>
<dbReference type="InterPro" id="IPR001810">
    <property type="entry name" value="F-box_dom"/>
</dbReference>
<evidence type="ECO:0000256" key="3">
    <source>
        <dbReference type="ARBA" id="ARBA00023002"/>
    </source>
</evidence>
<dbReference type="Gene3D" id="1.10.630.10">
    <property type="entry name" value="Cytochrome P450"/>
    <property type="match status" value="1"/>
</dbReference>
<accession>A0A0G4MCB3</accession>
<feature type="transmembrane region" description="Helical" evidence="5">
    <location>
        <begin position="412"/>
        <end position="433"/>
    </location>
</feature>
<dbReference type="Pfam" id="PF00067">
    <property type="entry name" value="p450"/>
    <property type="match status" value="1"/>
</dbReference>
<dbReference type="PRINTS" id="PR00463">
    <property type="entry name" value="EP450I"/>
</dbReference>
<dbReference type="GO" id="GO:0004497">
    <property type="term" value="F:monooxygenase activity"/>
    <property type="evidence" value="ECO:0007669"/>
    <property type="project" value="InterPro"/>
</dbReference>
<dbReference type="Proteomes" id="UP000045706">
    <property type="component" value="Unassembled WGS sequence"/>
</dbReference>
<dbReference type="GO" id="GO:0005506">
    <property type="term" value="F:iron ion binding"/>
    <property type="evidence" value="ECO:0007669"/>
    <property type="project" value="InterPro"/>
</dbReference>
<comment type="similarity">
    <text evidence="1">Belongs to the cytochrome P450 family.</text>
</comment>
<dbReference type="PANTHER" id="PTHR46300">
    <property type="entry name" value="P450, PUTATIVE (EUROFUNG)-RELATED-RELATED"/>
    <property type="match status" value="1"/>
</dbReference>
<keyword evidence="4" id="KW-0408">Iron</keyword>
<feature type="transmembrane region" description="Helical" evidence="5">
    <location>
        <begin position="682"/>
        <end position="701"/>
    </location>
</feature>
<reference evidence="8" key="1">
    <citation type="submission" date="2015-05" db="EMBL/GenBank/DDBJ databases">
        <authorList>
            <person name="Fogelqvist Johan"/>
        </authorList>
    </citation>
    <scope>NUCLEOTIDE SEQUENCE [LARGE SCALE GENOMIC DNA]</scope>
</reference>
<evidence type="ECO:0000256" key="5">
    <source>
        <dbReference type="SAM" id="Phobius"/>
    </source>
</evidence>
<evidence type="ECO:0000256" key="4">
    <source>
        <dbReference type="ARBA" id="ARBA00023004"/>
    </source>
</evidence>
<dbReference type="InterPro" id="IPR021840">
    <property type="entry name" value="DUF3433"/>
</dbReference>
<feature type="domain" description="F-box" evidence="6">
    <location>
        <begin position="813"/>
        <end position="844"/>
    </location>
</feature>
<dbReference type="InterPro" id="IPR050364">
    <property type="entry name" value="Cytochrome_P450_fung"/>
</dbReference>
<keyword evidence="5" id="KW-0812">Transmembrane</keyword>
<feature type="transmembrane region" description="Helical" evidence="5">
    <location>
        <begin position="642"/>
        <end position="661"/>
    </location>
</feature>
<evidence type="ECO:0000259" key="6">
    <source>
        <dbReference type="PROSITE" id="PS50181"/>
    </source>
</evidence>
<dbReference type="Pfam" id="PF11915">
    <property type="entry name" value="DUF3433"/>
    <property type="match status" value="2"/>
</dbReference>
<dbReference type="PROSITE" id="PS50181">
    <property type="entry name" value="FBOX"/>
    <property type="match status" value="1"/>
</dbReference>
<feature type="transmembrane region" description="Helical" evidence="5">
    <location>
        <begin position="21"/>
        <end position="40"/>
    </location>
</feature>
<evidence type="ECO:0000256" key="1">
    <source>
        <dbReference type="ARBA" id="ARBA00010617"/>
    </source>
</evidence>
<dbReference type="InterPro" id="IPR036047">
    <property type="entry name" value="F-box-like_dom_sf"/>
</dbReference>
<dbReference type="InterPro" id="IPR002401">
    <property type="entry name" value="Cyt_P450_E_grp-I"/>
</dbReference>
<keyword evidence="5" id="KW-0472">Membrane</keyword>
<dbReference type="PANTHER" id="PTHR46300:SF9">
    <property type="entry name" value="P450, PUTATIVE-RELATED"/>
    <property type="match status" value="1"/>
</dbReference>
<gene>
    <name evidence="7" type="ORF">BN1723_014576</name>
</gene>
<evidence type="ECO:0000256" key="2">
    <source>
        <dbReference type="ARBA" id="ARBA00022723"/>
    </source>
</evidence>
<sequence>MAVIETVAFLAQKARENTLEASVVLLVAVPIIYIVINEFIRSNARIKGMKGPRGLPLIGNLWDIRTNAADQYRHWAKKHGDVYQVQLGNVPVVIVNSASAAKSLFGQHSQALSSRPETYTFHKVVSSTAGTTIGTSPYSESLKRRRKGAASALNRPSVQTYVPLLDVETRDFIEELYIDGKAGTAAVDPMPMIQRLSLSLALSLNWGVRMSNRGELFEEITHVEEEVSRFRSTTGNYQDYRMKDGTYKPCIQANVMLDEEARLNAEELTSISLTMLSGGLDTLTTLVACAVSYFLGKFLPPILAILLGIPIRALDCAAKLYHPFEALSQPRGVSGPASLNLHFEGWGGFFLPFKLMGKSYPATGLTTLLVCISAFLTPVATEAIGMKIHGQCSANAIDGCGLKLGINTVASGVLIAMLAVLALLVLVLLGVLARWRSGVFADPWCVAGMAALARNPDVRSSNEDVKSVVAEKHYAMGWYRDADGRDEYGLVLVDEAGRNLQGQHGAGAWDGQLIEAETLHPAARRQKPPNHFIALTWWWRLLFVVVLCGIAALVLYYHITKKLPRDLQRFVDSQRFGGRFVFSGLGVIVIFASECLFCSVAVIAPYRLMAKRAQPARRSILVTLPTNSFSGIATGIRTGDPVLFVVALMAVLSEFLPILLANVPYNLTQTKLTHDICARTSAGLLVLMAAVVVGSLFIRWPDMPVDPRSVGGAMWYVSESRWVSGLGGVAAMDKKERRKRIKELGGRWFYGNVLGMRGEQLGVEVTCLHLPYVRSTTMPNTIRKCLRSITKAWRRRKVAPCNPSLQNLDQEQNDTILQLPLEMILHITTFLDDSDMTALALCCKCLYRALPLPRLPRGAQREDLLLRLERDMGDQHLYCTLCSKAHDFSLLLRSSSRRERYPCLEGRLRVGSGGYNLPYHHGLAMMNRHLYGAPRGIPLTIHETEFVDRDSREPCWTIYTTMYVVRGELMLVVYHEMRSSDLDTLWQAVDEKEHWICNHRKTNTPDLRSYFWMKTYYDAKRDQDVRQGQLFCFHCLTDYMVMVTLDYGPGPQPARIRINSFHLAGSFRRDTEWKWLALADETSSFKRDMTEWPRTAVSRMWETDGPARTAHRKRLSQGPKSQVDVLRHSLY</sequence>
<dbReference type="InterPro" id="IPR036396">
    <property type="entry name" value="Cyt_P450_sf"/>
</dbReference>